<sequence length="390" mass="44641">MAIVDIKKNHQRFETIFSNSGVGIFIVDKKRNIMECNETFCKIFGYEYDEIIGKSAQTIHLSEEKYLHFADIAFNKVRKNEALQLNYELRHKSGKGLWIRISGDSISGNDEVLWIVVDITKRVMAEKKLKQSRLKVKRLNLTLNHEIEEQLKLIRRQDEQLQYQSRLAQMGEILNMIAHQWRQPLSAISATASYLSTSCLMADKFDKTALLEELGKIEQYSKHLSETIDEFRNFFKPAKIKEVTSLEELCNMAINIAKAILQNQKIKIYAKYGCNQTLLTYKNEVSQVILNIIKNAQDAFLERNIDDGVIEISTYIEKSYLCLSVKDNAGGIKKEIADKIFDLYFSTKASKNGTGIGLYMSKIIIEDHCKGSLVVESLKGGSNFIIKLPK</sequence>
<dbReference type="NCBIfam" id="TIGR00229">
    <property type="entry name" value="sensory_box"/>
    <property type="match status" value="1"/>
</dbReference>
<keyword evidence="5" id="KW-0547">Nucleotide-binding</keyword>
<dbReference type="CDD" id="cd00082">
    <property type="entry name" value="HisKA"/>
    <property type="match status" value="1"/>
</dbReference>
<dbReference type="EC" id="2.7.13.3" evidence="2"/>
<dbReference type="SUPFAM" id="SSF47384">
    <property type="entry name" value="Homodimeric domain of signal transducing histidine kinase"/>
    <property type="match status" value="1"/>
</dbReference>
<name>A0A6G5QNY3_CAMRE</name>
<evidence type="ECO:0000256" key="2">
    <source>
        <dbReference type="ARBA" id="ARBA00012438"/>
    </source>
</evidence>
<dbReference type="InterPro" id="IPR036097">
    <property type="entry name" value="HisK_dim/P_sf"/>
</dbReference>
<keyword evidence="8" id="KW-0902">Two-component regulatory system</keyword>
<dbReference type="GO" id="GO:0000155">
    <property type="term" value="F:phosphorelay sensor kinase activity"/>
    <property type="evidence" value="ECO:0007669"/>
    <property type="project" value="InterPro"/>
</dbReference>
<dbReference type="InterPro" id="IPR036890">
    <property type="entry name" value="HATPase_C_sf"/>
</dbReference>
<protein>
    <recommendedName>
        <fullName evidence="2">histidine kinase</fullName>
        <ecNumber evidence="2">2.7.13.3</ecNumber>
    </recommendedName>
</protein>
<dbReference type="KEGG" id="crx:CRECT_1843"/>
<dbReference type="InterPro" id="IPR005467">
    <property type="entry name" value="His_kinase_dom"/>
</dbReference>
<evidence type="ECO:0000256" key="6">
    <source>
        <dbReference type="ARBA" id="ARBA00022777"/>
    </source>
</evidence>
<dbReference type="InterPro" id="IPR000014">
    <property type="entry name" value="PAS"/>
</dbReference>
<keyword evidence="7" id="KW-0067">ATP-binding</keyword>
<dbReference type="Gene3D" id="3.30.450.20">
    <property type="entry name" value="PAS domain"/>
    <property type="match status" value="1"/>
</dbReference>
<evidence type="ECO:0000313" key="12">
    <source>
        <dbReference type="Proteomes" id="UP000502377"/>
    </source>
</evidence>
<dbReference type="Gene3D" id="1.10.287.130">
    <property type="match status" value="1"/>
</dbReference>
<keyword evidence="4" id="KW-0808">Transferase</keyword>
<evidence type="ECO:0000256" key="5">
    <source>
        <dbReference type="ARBA" id="ARBA00022741"/>
    </source>
</evidence>
<dbReference type="PROSITE" id="PS50112">
    <property type="entry name" value="PAS"/>
    <property type="match status" value="1"/>
</dbReference>
<evidence type="ECO:0000259" key="9">
    <source>
        <dbReference type="PROSITE" id="PS50109"/>
    </source>
</evidence>
<keyword evidence="6 11" id="KW-0418">Kinase</keyword>
<dbReference type="EMBL" id="CP012543">
    <property type="protein sequence ID" value="QCD47463.1"/>
    <property type="molecule type" value="Genomic_DNA"/>
</dbReference>
<dbReference type="PRINTS" id="PR00344">
    <property type="entry name" value="BCTRLSENSOR"/>
</dbReference>
<dbReference type="Pfam" id="PF13426">
    <property type="entry name" value="PAS_9"/>
    <property type="match status" value="1"/>
</dbReference>
<comment type="catalytic activity">
    <reaction evidence="1">
        <text>ATP + protein L-histidine = ADP + protein N-phospho-L-histidine.</text>
        <dbReference type="EC" id="2.7.13.3"/>
    </reaction>
</comment>
<dbReference type="PROSITE" id="PS50109">
    <property type="entry name" value="HIS_KIN"/>
    <property type="match status" value="1"/>
</dbReference>
<reference evidence="11 12" key="1">
    <citation type="submission" date="2016-07" db="EMBL/GenBank/DDBJ databases">
        <title>Comparative genomics of the Campylobacter concisus group.</title>
        <authorList>
            <person name="Miller W.G."/>
            <person name="Yee E."/>
            <person name="Chapman M.H."/>
            <person name="Huynh S."/>
            <person name="Bono J.L."/>
            <person name="On S.L.W."/>
            <person name="StLeger J."/>
            <person name="Foster G."/>
            <person name="Parker C.T."/>
        </authorList>
    </citation>
    <scope>NUCLEOTIDE SEQUENCE [LARGE SCALE GENOMIC DNA]</scope>
    <source>
        <strain evidence="11 12">ATCC 33238</strain>
    </source>
</reference>
<feature type="domain" description="PAS" evidence="10">
    <location>
        <begin position="9"/>
        <end position="60"/>
    </location>
</feature>
<dbReference type="GO" id="GO:0005524">
    <property type="term" value="F:ATP binding"/>
    <property type="evidence" value="ECO:0007669"/>
    <property type="project" value="UniProtKB-KW"/>
</dbReference>
<dbReference type="AlphaFoldDB" id="A0A6G5QNY3"/>
<dbReference type="InterPro" id="IPR004358">
    <property type="entry name" value="Sig_transdc_His_kin-like_C"/>
</dbReference>
<dbReference type="SMART" id="SM00387">
    <property type="entry name" value="HATPase_c"/>
    <property type="match status" value="1"/>
</dbReference>
<dbReference type="InterPro" id="IPR003594">
    <property type="entry name" value="HATPase_dom"/>
</dbReference>
<dbReference type="PANTHER" id="PTHR43065:SF10">
    <property type="entry name" value="PEROXIDE STRESS-ACTIVATED HISTIDINE KINASE MAK3"/>
    <property type="match status" value="1"/>
</dbReference>
<dbReference type="CDD" id="cd00130">
    <property type="entry name" value="PAS"/>
    <property type="match status" value="1"/>
</dbReference>
<evidence type="ECO:0000256" key="3">
    <source>
        <dbReference type="ARBA" id="ARBA00022553"/>
    </source>
</evidence>
<dbReference type="Pfam" id="PF02518">
    <property type="entry name" value="HATPase_c"/>
    <property type="match status" value="1"/>
</dbReference>
<evidence type="ECO:0000256" key="4">
    <source>
        <dbReference type="ARBA" id="ARBA00022679"/>
    </source>
</evidence>
<dbReference type="PANTHER" id="PTHR43065">
    <property type="entry name" value="SENSOR HISTIDINE KINASE"/>
    <property type="match status" value="1"/>
</dbReference>
<dbReference type="SUPFAM" id="SSF55785">
    <property type="entry name" value="PYP-like sensor domain (PAS domain)"/>
    <property type="match status" value="1"/>
</dbReference>
<proteinExistence type="predicted"/>
<feature type="domain" description="Histidine kinase" evidence="9">
    <location>
        <begin position="176"/>
        <end position="390"/>
    </location>
</feature>
<gene>
    <name evidence="11" type="ORF">CRECT_1843</name>
</gene>
<dbReference type="RefSeq" id="WP_004318457.1">
    <property type="nucleotide sequence ID" value="NZ_CAJPTG010000001.1"/>
</dbReference>
<evidence type="ECO:0000256" key="7">
    <source>
        <dbReference type="ARBA" id="ARBA00022840"/>
    </source>
</evidence>
<accession>A0A6G5QNY3</accession>
<dbReference type="Proteomes" id="UP000502377">
    <property type="component" value="Chromosome"/>
</dbReference>
<evidence type="ECO:0000313" key="11">
    <source>
        <dbReference type="EMBL" id="QCD47463.1"/>
    </source>
</evidence>
<keyword evidence="3" id="KW-0597">Phosphoprotein</keyword>
<dbReference type="InterPro" id="IPR035965">
    <property type="entry name" value="PAS-like_dom_sf"/>
</dbReference>
<dbReference type="InterPro" id="IPR003661">
    <property type="entry name" value="HisK_dim/P_dom"/>
</dbReference>
<dbReference type="Gene3D" id="3.30.565.10">
    <property type="entry name" value="Histidine kinase-like ATPase, C-terminal domain"/>
    <property type="match status" value="1"/>
</dbReference>
<dbReference type="SUPFAM" id="SSF55874">
    <property type="entry name" value="ATPase domain of HSP90 chaperone/DNA topoisomerase II/histidine kinase"/>
    <property type="match status" value="1"/>
</dbReference>
<evidence type="ECO:0000259" key="10">
    <source>
        <dbReference type="PROSITE" id="PS50112"/>
    </source>
</evidence>
<evidence type="ECO:0000256" key="1">
    <source>
        <dbReference type="ARBA" id="ARBA00000085"/>
    </source>
</evidence>
<evidence type="ECO:0000256" key="8">
    <source>
        <dbReference type="ARBA" id="ARBA00023012"/>
    </source>
</evidence>
<organism evidence="11 12">
    <name type="scientific">Campylobacter rectus</name>
    <name type="common">Wolinella recta</name>
    <dbReference type="NCBI Taxonomy" id="203"/>
    <lineage>
        <taxon>Bacteria</taxon>
        <taxon>Pseudomonadati</taxon>
        <taxon>Campylobacterota</taxon>
        <taxon>Epsilonproteobacteria</taxon>
        <taxon>Campylobacterales</taxon>
        <taxon>Campylobacteraceae</taxon>
        <taxon>Campylobacter</taxon>
    </lineage>
</organism>
<dbReference type="SMART" id="SM00091">
    <property type="entry name" value="PAS"/>
    <property type="match status" value="1"/>
</dbReference>